<evidence type="ECO:0000313" key="9">
    <source>
        <dbReference type="Proteomes" id="UP000306544"/>
    </source>
</evidence>
<dbReference type="SUPFAM" id="SSF52833">
    <property type="entry name" value="Thioredoxin-like"/>
    <property type="match status" value="1"/>
</dbReference>
<dbReference type="InterPro" id="IPR036249">
    <property type="entry name" value="Thioredoxin-like_sf"/>
</dbReference>
<dbReference type="InterPro" id="IPR050553">
    <property type="entry name" value="Thioredoxin_ResA/DsbE_sf"/>
</dbReference>
<dbReference type="GO" id="GO:0030313">
    <property type="term" value="C:cell envelope"/>
    <property type="evidence" value="ECO:0007669"/>
    <property type="project" value="UniProtKB-SubCell"/>
</dbReference>
<evidence type="ECO:0000313" key="8">
    <source>
        <dbReference type="EMBL" id="TLP71719.1"/>
    </source>
</evidence>
<dbReference type="PROSITE" id="PS51352">
    <property type="entry name" value="THIOREDOXIN_2"/>
    <property type="match status" value="1"/>
</dbReference>
<evidence type="ECO:0000256" key="4">
    <source>
        <dbReference type="ARBA" id="ARBA00023157"/>
    </source>
</evidence>
<dbReference type="AlphaFoldDB" id="A0A5R8ZZ53"/>
<feature type="region of interest" description="Disordered" evidence="6">
    <location>
        <begin position="44"/>
        <end position="67"/>
    </location>
</feature>
<keyword evidence="9" id="KW-1185">Reference proteome</keyword>
<keyword evidence="2" id="KW-0201">Cytochrome c-type biogenesis</keyword>
<keyword evidence="3" id="KW-0812">Transmembrane</keyword>
<dbReference type="GO" id="GO:0016209">
    <property type="term" value="F:antioxidant activity"/>
    <property type="evidence" value="ECO:0007669"/>
    <property type="project" value="InterPro"/>
</dbReference>
<evidence type="ECO:0000256" key="3">
    <source>
        <dbReference type="ARBA" id="ARBA00022968"/>
    </source>
</evidence>
<keyword evidence="3" id="KW-0735">Signal-anchor</keyword>
<keyword evidence="4" id="KW-1015">Disulfide bond</keyword>
<evidence type="ECO:0000256" key="6">
    <source>
        <dbReference type="SAM" id="MobiDB-lite"/>
    </source>
</evidence>
<keyword evidence="5" id="KW-0676">Redox-active center</keyword>
<dbReference type="GO" id="GO:0016491">
    <property type="term" value="F:oxidoreductase activity"/>
    <property type="evidence" value="ECO:0007669"/>
    <property type="project" value="InterPro"/>
</dbReference>
<name>A0A5R8ZZ53_9MICC</name>
<sequence>MPLDPSSGRRPKGRTVAAIAMASTAFLLSACGSDSDDLAQRASNDGTNYVAGDGSVEEVAPESRGESVEFESTLFDGTDITPETFQGEVSVINFWYAACAPCRVEAPDLQEIHEEFEPEGVQFFGVNTRDTQPTAEAFERTFGVTYPSMEDRSGQVIMAMTEYAHPSAVPTTLVLDRDGRVSARVVGIVEPGTLRALIDTVLEEDSDTDTAAADTVLAPEA</sequence>
<comment type="caution">
    <text evidence="8">The sequence shown here is derived from an EMBL/GenBank/DDBJ whole genome shotgun (WGS) entry which is preliminary data.</text>
</comment>
<dbReference type="InterPro" id="IPR013766">
    <property type="entry name" value="Thioredoxin_domain"/>
</dbReference>
<dbReference type="Proteomes" id="UP000306544">
    <property type="component" value="Unassembled WGS sequence"/>
</dbReference>
<dbReference type="GO" id="GO:0017004">
    <property type="term" value="P:cytochrome complex assembly"/>
    <property type="evidence" value="ECO:0007669"/>
    <property type="project" value="UniProtKB-KW"/>
</dbReference>
<proteinExistence type="predicted"/>
<dbReference type="PANTHER" id="PTHR42852:SF6">
    <property type="entry name" value="THIOL:DISULFIDE INTERCHANGE PROTEIN DSBE"/>
    <property type="match status" value="1"/>
</dbReference>
<dbReference type="PANTHER" id="PTHR42852">
    <property type="entry name" value="THIOL:DISULFIDE INTERCHANGE PROTEIN DSBE"/>
    <property type="match status" value="1"/>
</dbReference>
<dbReference type="EMBL" id="VAWA01000028">
    <property type="protein sequence ID" value="TLP71719.1"/>
    <property type="molecule type" value="Genomic_DNA"/>
</dbReference>
<dbReference type="Gene3D" id="3.40.30.10">
    <property type="entry name" value="Glutaredoxin"/>
    <property type="match status" value="1"/>
</dbReference>
<dbReference type="CDD" id="cd02966">
    <property type="entry name" value="TlpA_like_family"/>
    <property type="match status" value="1"/>
</dbReference>
<accession>A0A5R8ZZ53</accession>
<evidence type="ECO:0000256" key="1">
    <source>
        <dbReference type="ARBA" id="ARBA00004196"/>
    </source>
</evidence>
<reference evidence="8 9" key="1">
    <citation type="submission" date="2019-05" db="EMBL/GenBank/DDBJ databases">
        <title>Nesterenkonia sp. GY239, isolated from the Southern Atlantic Ocean.</title>
        <authorList>
            <person name="Zhang G."/>
        </authorList>
    </citation>
    <scope>NUCLEOTIDE SEQUENCE [LARGE SCALE GENOMIC DNA]</scope>
    <source>
        <strain evidence="8 9">GY239</strain>
    </source>
</reference>
<dbReference type="Pfam" id="PF00578">
    <property type="entry name" value="AhpC-TSA"/>
    <property type="match status" value="1"/>
</dbReference>
<comment type="subcellular location">
    <subcellularLocation>
        <location evidence="1">Cell envelope</location>
    </subcellularLocation>
</comment>
<evidence type="ECO:0000256" key="5">
    <source>
        <dbReference type="ARBA" id="ARBA00023284"/>
    </source>
</evidence>
<protein>
    <submittedName>
        <fullName evidence="8">TlpA family protein disulfide reductase</fullName>
    </submittedName>
</protein>
<dbReference type="InterPro" id="IPR000866">
    <property type="entry name" value="AhpC/TSA"/>
</dbReference>
<organism evidence="8 9">
    <name type="scientific">Nesterenkonia sphaerica</name>
    <dbReference type="NCBI Taxonomy" id="1804988"/>
    <lineage>
        <taxon>Bacteria</taxon>
        <taxon>Bacillati</taxon>
        <taxon>Actinomycetota</taxon>
        <taxon>Actinomycetes</taxon>
        <taxon>Micrococcales</taxon>
        <taxon>Micrococcaceae</taxon>
        <taxon>Nesterenkonia</taxon>
    </lineage>
</organism>
<feature type="domain" description="Thioredoxin" evidence="7">
    <location>
        <begin position="49"/>
        <end position="203"/>
    </location>
</feature>
<dbReference type="OrthoDB" id="9796554at2"/>
<evidence type="ECO:0000259" key="7">
    <source>
        <dbReference type="PROSITE" id="PS51352"/>
    </source>
</evidence>
<gene>
    <name evidence="8" type="ORF">FEF27_12445</name>
</gene>
<evidence type="ECO:0000256" key="2">
    <source>
        <dbReference type="ARBA" id="ARBA00022748"/>
    </source>
</evidence>